<organism evidence="1">
    <name type="scientific">marine sediment metagenome</name>
    <dbReference type="NCBI Taxonomy" id="412755"/>
    <lineage>
        <taxon>unclassified sequences</taxon>
        <taxon>metagenomes</taxon>
        <taxon>ecological metagenomes</taxon>
    </lineage>
</organism>
<dbReference type="AlphaFoldDB" id="A0A0F9LCG8"/>
<sequence>MQLAAPAPPPEALPYVEPPSDTYTQFFQGYRDGAGQYPEERIAAMIQCESSWRIDPGGYHFGLAQFDPGTWATVSAITGFADPYNPYHQGYNVAVWASMVSPGTTAGWPSCFYAID</sequence>
<evidence type="ECO:0000313" key="1">
    <source>
        <dbReference type="EMBL" id="KKM92609.1"/>
    </source>
</evidence>
<dbReference type="Gene3D" id="1.10.530.10">
    <property type="match status" value="1"/>
</dbReference>
<dbReference type="InterPro" id="IPR023346">
    <property type="entry name" value="Lysozyme-like_dom_sf"/>
</dbReference>
<name>A0A0F9LCG8_9ZZZZ</name>
<gene>
    <name evidence="1" type="ORF">LCGC14_1216700</name>
</gene>
<evidence type="ECO:0008006" key="2">
    <source>
        <dbReference type="Google" id="ProtNLM"/>
    </source>
</evidence>
<protein>
    <recommendedName>
        <fullName evidence="2">Transglycosylase SLT domain-containing protein</fullName>
    </recommendedName>
</protein>
<dbReference type="SUPFAM" id="SSF53955">
    <property type="entry name" value="Lysozyme-like"/>
    <property type="match status" value="1"/>
</dbReference>
<proteinExistence type="predicted"/>
<dbReference type="EMBL" id="LAZR01006369">
    <property type="protein sequence ID" value="KKM92609.1"/>
    <property type="molecule type" value="Genomic_DNA"/>
</dbReference>
<comment type="caution">
    <text evidence="1">The sequence shown here is derived from an EMBL/GenBank/DDBJ whole genome shotgun (WGS) entry which is preliminary data.</text>
</comment>
<reference evidence="1" key="1">
    <citation type="journal article" date="2015" name="Nature">
        <title>Complex archaea that bridge the gap between prokaryotes and eukaryotes.</title>
        <authorList>
            <person name="Spang A."/>
            <person name="Saw J.H."/>
            <person name="Jorgensen S.L."/>
            <person name="Zaremba-Niedzwiedzka K."/>
            <person name="Martijn J."/>
            <person name="Lind A.E."/>
            <person name="van Eijk R."/>
            <person name="Schleper C."/>
            <person name="Guy L."/>
            <person name="Ettema T.J."/>
        </authorList>
    </citation>
    <scope>NUCLEOTIDE SEQUENCE</scope>
</reference>
<accession>A0A0F9LCG8</accession>